<reference evidence="2 3" key="1">
    <citation type="submission" date="2014-05" db="EMBL/GenBank/DDBJ databases">
        <title>Draft Genome Sequence of Kitasatospora cheerisanensis KCTC 2395.</title>
        <authorList>
            <person name="Nam D.H."/>
        </authorList>
    </citation>
    <scope>NUCLEOTIDE SEQUENCE [LARGE SCALE GENOMIC DNA]</scope>
    <source>
        <strain evidence="2 3">KCTC 2395</strain>
    </source>
</reference>
<evidence type="ECO:0000313" key="2">
    <source>
        <dbReference type="EMBL" id="KDN84568.1"/>
    </source>
</evidence>
<feature type="domain" description="UspA" evidence="1">
    <location>
        <begin position="6"/>
        <end position="141"/>
    </location>
</feature>
<gene>
    <name evidence="2" type="ORF">KCH_36600</name>
</gene>
<dbReference type="eggNOG" id="COG0589">
    <property type="taxonomic scope" value="Bacteria"/>
</dbReference>
<dbReference type="RefSeq" id="WP_051653156.1">
    <property type="nucleotide sequence ID" value="NZ_KK853997.1"/>
</dbReference>
<proteinExistence type="predicted"/>
<dbReference type="SUPFAM" id="SSF52402">
    <property type="entry name" value="Adenine nucleotide alpha hydrolases-like"/>
    <property type="match status" value="1"/>
</dbReference>
<dbReference type="Gene3D" id="3.40.50.12370">
    <property type="match status" value="1"/>
</dbReference>
<organism evidence="2 3">
    <name type="scientific">Kitasatospora cheerisanensis KCTC 2395</name>
    <dbReference type="NCBI Taxonomy" id="1348663"/>
    <lineage>
        <taxon>Bacteria</taxon>
        <taxon>Bacillati</taxon>
        <taxon>Actinomycetota</taxon>
        <taxon>Actinomycetes</taxon>
        <taxon>Kitasatosporales</taxon>
        <taxon>Streptomycetaceae</taxon>
        <taxon>Kitasatospora</taxon>
    </lineage>
</organism>
<protein>
    <recommendedName>
        <fullName evidence="1">UspA domain-containing protein</fullName>
    </recommendedName>
</protein>
<dbReference type="HOGENOM" id="CLU_049301_9_4_11"/>
<sequence length="154" mass="15964">MEQRPRIVVGVSGSLGSLAAVHRAVAEARRLGGEVLALHAWEPPSGEFGHRRSPCPPLLTAVREAAATTLAEAMAEAFGGADPGVPLTARTVRGRTAPSLLAAADRPGDLLVLGPSGSWLHRGLRGSVPAYCLRRAACPCWSCRAPNSPSPSMS</sequence>
<comment type="caution">
    <text evidence="2">The sequence shown here is derived from an EMBL/GenBank/DDBJ whole genome shotgun (WGS) entry which is preliminary data.</text>
</comment>
<dbReference type="AlphaFoldDB" id="A0A066YSN5"/>
<dbReference type="EMBL" id="JNBY01000092">
    <property type="protein sequence ID" value="KDN84568.1"/>
    <property type="molecule type" value="Genomic_DNA"/>
</dbReference>
<evidence type="ECO:0000259" key="1">
    <source>
        <dbReference type="Pfam" id="PF00582"/>
    </source>
</evidence>
<keyword evidence="3" id="KW-1185">Reference proteome</keyword>
<dbReference type="PATRIC" id="fig|1348663.4.peg.3527"/>
<evidence type="ECO:0000313" key="3">
    <source>
        <dbReference type="Proteomes" id="UP000027178"/>
    </source>
</evidence>
<dbReference type="CDD" id="cd00293">
    <property type="entry name" value="USP-like"/>
    <property type="match status" value="1"/>
</dbReference>
<dbReference type="Proteomes" id="UP000027178">
    <property type="component" value="Unassembled WGS sequence"/>
</dbReference>
<name>A0A066YSN5_9ACTN</name>
<dbReference type="Pfam" id="PF00582">
    <property type="entry name" value="Usp"/>
    <property type="match status" value="1"/>
</dbReference>
<dbReference type="InterPro" id="IPR006016">
    <property type="entry name" value="UspA"/>
</dbReference>
<accession>A0A066YSN5</accession>